<dbReference type="AlphaFoldDB" id="A0A0R0EN15"/>
<reference evidence="2 3" key="1">
    <citation type="journal article" date="2010" name="Nature">
        <title>Genome sequence of the palaeopolyploid soybean.</title>
        <authorList>
            <person name="Schmutz J."/>
            <person name="Cannon S.B."/>
            <person name="Schlueter J."/>
            <person name="Ma J."/>
            <person name="Mitros T."/>
            <person name="Nelson W."/>
            <person name="Hyten D.L."/>
            <person name="Song Q."/>
            <person name="Thelen J.J."/>
            <person name="Cheng J."/>
            <person name="Xu D."/>
            <person name="Hellsten U."/>
            <person name="May G.D."/>
            <person name="Yu Y."/>
            <person name="Sakurai T."/>
            <person name="Umezawa T."/>
            <person name="Bhattacharyya M.K."/>
            <person name="Sandhu D."/>
            <person name="Valliyodan B."/>
            <person name="Lindquist E."/>
            <person name="Peto M."/>
            <person name="Grant D."/>
            <person name="Shu S."/>
            <person name="Goodstein D."/>
            <person name="Barry K."/>
            <person name="Futrell-Griggs M."/>
            <person name="Abernathy B."/>
            <person name="Du J."/>
            <person name="Tian Z."/>
            <person name="Zhu L."/>
            <person name="Gill N."/>
            <person name="Joshi T."/>
            <person name="Libault M."/>
            <person name="Sethuraman A."/>
            <person name="Zhang X.-C."/>
            <person name="Shinozaki K."/>
            <person name="Nguyen H.T."/>
            <person name="Wing R.A."/>
            <person name="Cregan P."/>
            <person name="Specht J."/>
            <person name="Grimwood J."/>
            <person name="Rokhsar D."/>
            <person name="Stacey G."/>
            <person name="Shoemaker R.C."/>
            <person name="Jackson S.A."/>
        </authorList>
    </citation>
    <scope>NUCLEOTIDE SEQUENCE</scope>
    <source>
        <strain evidence="3">cv. Williams 82</strain>
        <tissue evidence="2">Callus</tissue>
    </source>
</reference>
<dbReference type="Proteomes" id="UP000008827">
    <property type="component" value="Chromosome 19"/>
</dbReference>
<name>A0A0R0EN15_SOYBN</name>
<evidence type="ECO:0000256" key="1">
    <source>
        <dbReference type="SAM" id="Phobius"/>
    </source>
</evidence>
<evidence type="ECO:0000313" key="2">
    <source>
        <dbReference type="EMBL" id="KRG95526.1"/>
    </source>
</evidence>
<dbReference type="EnsemblPlants" id="KRG95526">
    <property type="protein sequence ID" value="KRG95526"/>
    <property type="gene ID" value="GLYMA_19G156100"/>
</dbReference>
<dbReference type="Gramene" id="KRG95526">
    <property type="protein sequence ID" value="KRG95526"/>
    <property type="gene ID" value="GLYMA_19G156100"/>
</dbReference>
<proteinExistence type="predicted"/>
<keyword evidence="4" id="KW-1185">Reference proteome</keyword>
<feature type="transmembrane region" description="Helical" evidence="1">
    <location>
        <begin position="67"/>
        <end position="88"/>
    </location>
</feature>
<keyword evidence="1" id="KW-1133">Transmembrane helix</keyword>
<organism evidence="2">
    <name type="scientific">Glycine max</name>
    <name type="common">Soybean</name>
    <name type="synonym">Glycine hispida</name>
    <dbReference type="NCBI Taxonomy" id="3847"/>
    <lineage>
        <taxon>Eukaryota</taxon>
        <taxon>Viridiplantae</taxon>
        <taxon>Streptophyta</taxon>
        <taxon>Embryophyta</taxon>
        <taxon>Tracheophyta</taxon>
        <taxon>Spermatophyta</taxon>
        <taxon>Magnoliopsida</taxon>
        <taxon>eudicotyledons</taxon>
        <taxon>Gunneridae</taxon>
        <taxon>Pentapetalae</taxon>
        <taxon>rosids</taxon>
        <taxon>fabids</taxon>
        <taxon>Fabales</taxon>
        <taxon>Fabaceae</taxon>
        <taxon>Papilionoideae</taxon>
        <taxon>50 kb inversion clade</taxon>
        <taxon>NPAAA clade</taxon>
        <taxon>indigoferoid/millettioid clade</taxon>
        <taxon>Phaseoleae</taxon>
        <taxon>Glycine</taxon>
        <taxon>Glycine subgen. Soja</taxon>
    </lineage>
</organism>
<dbReference type="EMBL" id="CM000852">
    <property type="protein sequence ID" value="KRG95526.1"/>
    <property type="molecule type" value="Genomic_DNA"/>
</dbReference>
<gene>
    <name evidence="2" type="ORF">GLYMA_19G156100</name>
</gene>
<accession>A0A0R0EN15</accession>
<keyword evidence="1" id="KW-0812">Transmembrane</keyword>
<protein>
    <submittedName>
        <fullName evidence="2 3">Uncharacterized protein</fullName>
    </submittedName>
</protein>
<evidence type="ECO:0000313" key="4">
    <source>
        <dbReference type="Proteomes" id="UP000008827"/>
    </source>
</evidence>
<dbReference type="InParanoid" id="A0A0R0EN15"/>
<reference evidence="3" key="2">
    <citation type="submission" date="2018-02" db="UniProtKB">
        <authorList>
            <consortium name="EnsemblPlants"/>
        </authorList>
    </citation>
    <scope>IDENTIFICATION</scope>
    <source>
        <strain evidence="3">Williams 82</strain>
    </source>
</reference>
<reference evidence="2" key="3">
    <citation type="submission" date="2018-07" db="EMBL/GenBank/DDBJ databases">
        <title>WGS assembly of Glycine max.</title>
        <authorList>
            <person name="Schmutz J."/>
            <person name="Cannon S."/>
            <person name="Schlueter J."/>
            <person name="Ma J."/>
            <person name="Mitros T."/>
            <person name="Nelson W."/>
            <person name="Hyten D."/>
            <person name="Song Q."/>
            <person name="Thelen J."/>
            <person name="Cheng J."/>
            <person name="Xu D."/>
            <person name="Hellsten U."/>
            <person name="May G."/>
            <person name="Yu Y."/>
            <person name="Sakurai T."/>
            <person name="Umezawa T."/>
            <person name="Bhattacharyya M."/>
            <person name="Sandhu D."/>
            <person name="Valliyodan B."/>
            <person name="Lindquist E."/>
            <person name="Peto M."/>
            <person name="Grant D."/>
            <person name="Shu S."/>
            <person name="Goodstein D."/>
            <person name="Barry K."/>
            <person name="Futrell-Griggs M."/>
            <person name="Abernathy B."/>
            <person name="Du J."/>
            <person name="Tian Z."/>
            <person name="Zhu L."/>
            <person name="Gill N."/>
            <person name="Joshi T."/>
            <person name="Libault M."/>
            <person name="Sethuraman A."/>
            <person name="Zhang X."/>
            <person name="Shinozaki K."/>
            <person name="Nguyen H."/>
            <person name="Wing R."/>
            <person name="Cregan P."/>
            <person name="Specht J."/>
            <person name="Grimwood J."/>
            <person name="Rokhsar D."/>
            <person name="Stacey G."/>
            <person name="Shoemaker R."/>
            <person name="Jackson S."/>
        </authorList>
    </citation>
    <scope>NUCLEOTIDE SEQUENCE</scope>
    <source>
        <tissue evidence="2">Callus</tissue>
    </source>
</reference>
<evidence type="ECO:0000313" key="3">
    <source>
        <dbReference type="EnsemblPlants" id="KRG95526"/>
    </source>
</evidence>
<sequence length="92" mass="10029">MSPKSEMLRFVERIRSCTCLQLVSNTILLYPLSMVQLMAANKARASASAMDNAPVCTKVLVARKFMFASLITISSHFLSSAIIAPQLMGFAS</sequence>
<keyword evidence="1" id="KW-0472">Membrane</keyword>